<keyword evidence="2" id="KW-0812">Transmembrane</keyword>
<evidence type="ECO:0000256" key="2">
    <source>
        <dbReference type="SAM" id="Phobius"/>
    </source>
</evidence>
<evidence type="ECO:0000313" key="4">
    <source>
        <dbReference type="Proteomes" id="UP001596074"/>
    </source>
</evidence>
<comment type="caution">
    <text evidence="3">The sequence shown here is derived from an EMBL/GenBank/DDBJ whole genome shotgun (WGS) entry which is preliminary data.</text>
</comment>
<gene>
    <name evidence="3" type="ORF">ACFPZN_27355</name>
</gene>
<evidence type="ECO:0000313" key="3">
    <source>
        <dbReference type="EMBL" id="MFC5749355.1"/>
    </source>
</evidence>
<accession>A0ABW1A7Z6</accession>
<feature type="transmembrane region" description="Helical" evidence="2">
    <location>
        <begin position="36"/>
        <end position="59"/>
    </location>
</feature>
<reference evidence="4" key="1">
    <citation type="journal article" date="2019" name="Int. J. Syst. Evol. Microbiol.">
        <title>The Global Catalogue of Microorganisms (GCM) 10K type strain sequencing project: providing services to taxonomists for standard genome sequencing and annotation.</title>
        <authorList>
            <consortium name="The Broad Institute Genomics Platform"/>
            <consortium name="The Broad Institute Genome Sequencing Center for Infectious Disease"/>
            <person name="Wu L."/>
            <person name="Ma J."/>
        </authorList>
    </citation>
    <scope>NUCLEOTIDE SEQUENCE [LARGE SCALE GENOMIC DNA]</scope>
    <source>
        <strain evidence="4">KCTC 42087</strain>
    </source>
</reference>
<dbReference type="EMBL" id="JBHSON010000042">
    <property type="protein sequence ID" value="MFC5749355.1"/>
    <property type="molecule type" value="Genomic_DNA"/>
</dbReference>
<keyword evidence="4" id="KW-1185">Reference proteome</keyword>
<name>A0ABW1A7Z6_9ACTN</name>
<evidence type="ECO:0000256" key="1">
    <source>
        <dbReference type="SAM" id="MobiDB-lite"/>
    </source>
</evidence>
<organism evidence="3 4">
    <name type="scientific">Actinomadura rugatobispora</name>
    <dbReference type="NCBI Taxonomy" id="1994"/>
    <lineage>
        <taxon>Bacteria</taxon>
        <taxon>Bacillati</taxon>
        <taxon>Actinomycetota</taxon>
        <taxon>Actinomycetes</taxon>
        <taxon>Streptosporangiales</taxon>
        <taxon>Thermomonosporaceae</taxon>
        <taxon>Actinomadura</taxon>
    </lineage>
</organism>
<sequence length="277" mass="28953">MTPDPTVPPPPEPLPAPAFPAVSPPPGRPRRSARSIAAIAVLALLGVAAVVGGAVPVVADLTREPTEREVRAAGEKEIGVRWRVLKASAIFPARLDHRVRLRSEGGRAVDPPAWSALRAGIAPAASCARAFDAAFARVMDRHGCRTVLRATYVDDTGTLVATLGLAVMPDAARALRAESDLGATYSRAALDRTGLRAVPFPGTAAAGFGDARRAAFGIESNGTPYLFFRASGWVADRGRPAPGAVAERFEFARTGLNSIVAIFAATTAVCEREGVRC</sequence>
<proteinExistence type="predicted"/>
<keyword evidence="2" id="KW-0472">Membrane</keyword>
<dbReference type="Proteomes" id="UP001596074">
    <property type="component" value="Unassembled WGS sequence"/>
</dbReference>
<keyword evidence="2" id="KW-1133">Transmembrane helix</keyword>
<feature type="region of interest" description="Disordered" evidence="1">
    <location>
        <begin position="1"/>
        <end position="27"/>
    </location>
</feature>
<dbReference type="RefSeq" id="WP_378285075.1">
    <property type="nucleotide sequence ID" value="NZ_JBHSON010000042.1"/>
</dbReference>
<protein>
    <submittedName>
        <fullName evidence="3">Uncharacterized protein</fullName>
    </submittedName>
</protein>